<dbReference type="Proteomes" id="UP000055035">
    <property type="component" value="Unassembled WGS sequence"/>
</dbReference>
<dbReference type="OrthoDB" id="5653786at2"/>
<evidence type="ECO:0000313" key="10">
    <source>
        <dbReference type="EMBL" id="KTD16447.1"/>
    </source>
</evidence>
<keyword evidence="3 8" id="KW-0132">Cell division</keyword>
<dbReference type="Pfam" id="PF04999">
    <property type="entry name" value="FtsL"/>
    <property type="match status" value="1"/>
</dbReference>
<dbReference type="AlphaFoldDB" id="A0A0W0V8L9"/>
<reference evidence="10 11" key="1">
    <citation type="submission" date="2015-11" db="EMBL/GenBank/DDBJ databases">
        <title>Genomic analysis of 38 Legionella species identifies large and diverse effector repertoires.</title>
        <authorList>
            <person name="Burstein D."/>
            <person name="Amaro F."/>
            <person name="Zusman T."/>
            <person name="Lifshitz Z."/>
            <person name="Cohen O."/>
            <person name="Gilbert J.A."/>
            <person name="Pupko T."/>
            <person name="Shuman H.A."/>
            <person name="Segal G."/>
        </authorList>
    </citation>
    <scope>NUCLEOTIDE SEQUENCE [LARGE SCALE GENOMIC DNA]</scope>
    <source>
        <strain evidence="10 11">BL-540</strain>
    </source>
</reference>
<dbReference type="NCBIfam" id="TIGR02209">
    <property type="entry name" value="ftsL_broad"/>
    <property type="match status" value="1"/>
</dbReference>
<evidence type="ECO:0000256" key="7">
    <source>
        <dbReference type="ARBA" id="ARBA00023306"/>
    </source>
</evidence>
<comment type="function">
    <text evidence="8">Essential cell division protein. May link together the upstream cell division proteins, which are predominantly cytoplasmic, with the downstream cell division proteins, which are predominantly periplasmic.</text>
</comment>
<comment type="subcellular location">
    <subcellularLocation>
        <location evidence="8">Cell inner membrane</location>
        <topology evidence="8">Single-pass type II membrane protein</topology>
    </subcellularLocation>
    <subcellularLocation>
        <location evidence="1">Cell membrane</location>
        <topology evidence="1">Single-pass type II membrane protein</topology>
    </subcellularLocation>
    <text evidence="8">Localizes to the division septum where it forms a ring structure.</text>
</comment>
<comment type="subunit">
    <text evidence="8">Part of a complex composed of FtsB, FtsL and FtsQ.</text>
</comment>
<keyword evidence="8" id="KW-0997">Cell inner membrane</keyword>
<keyword evidence="6 8" id="KW-0472">Membrane</keyword>
<dbReference type="InterPro" id="IPR011922">
    <property type="entry name" value="Cell_div_FtsL"/>
</dbReference>
<dbReference type="STRING" id="456.Ljor_0753"/>
<protein>
    <recommendedName>
        <fullName evidence="8 9">Cell division protein FtsL</fullName>
    </recommendedName>
</protein>
<keyword evidence="5 8" id="KW-1133">Transmembrane helix</keyword>
<keyword evidence="11" id="KW-1185">Reference proteome</keyword>
<evidence type="ECO:0000256" key="8">
    <source>
        <dbReference type="HAMAP-Rule" id="MF_00910"/>
    </source>
</evidence>
<accession>A0A0W0V8L9</accession>
<sequence length="112" mass="12628">MNAAAKAIHQSNLFSGHLSDMRLSKQLTFILTLLLAVLVSALAVVYVTNEHRISFSELQRLEQESQQLQLQWGQLLLEQASLSTPGRVEQLAIEKLQMKLPADKDSFVLQIR</sequence>
<gene>
    <name evidence="8" type="primary">ftsL</name>
    <name evidence="10" type="ORF">Ljor_0753</name>
</gene>
<evidence type="ECO:0000256" key="4">
    <source>
        <dbReference type="ARBA" id="ARBA00022692"/>
    </source>
</evidence>
<keyword evidence="7 8" id="KW-0131">Cell cycle</keyword>
<comment type="caution">
    <text evidence="10">The sequence shown here is derived from an EMBL/GenBank/DDBJ whole genome shotgun (WGS) entry which is preliminary data.</text>
</comment>
<proteinExistence type="inferred from homology"/>
<evidence type="ECO:0000256" key="2">
    <source>
        <dbReference type="ARBA" id="ARBA00022475"/>
    </source>
</evidence>
<keyword evidence="2 8" id="KW-1003">Cell membrane</keyword>
<dbReference type="PATRIC" id="fig|456.5.peg.798"/>
<evidence type="ECO:0000256" key="6">
    <source>
        <dbReference type="ARBA" id="ARBA00023136"/>
    </source>
</evidence>
<dbReference type="RefSeq" id="WP_058470301.1">
    <property type="nucleotide sequence ID" value="NZ_CAAAIC010000002.1"/>
</dbReference>
<dbReference type="PANTHER" id="PTHR37479">
    <property type="entry name" value="CELL DIVISION PROTEIN FTSL"/>
    <property type="match status" value="1"/>
</dbReference>
<dbReference type="GO" id="GO:0032153">
    <property type="term" value="C:cell division site"/>
    <property type="evidence" value="ECO:0007669"/>
    <property type="project" value="UniProtKB-UniRule"/>
</dbReference>
<evidence type="ECO:0000256" key="5">
    <source>
        <dbReference type="ARBA" id="ARBA00022989"/>
    </source>
</evidence>
<dbReference type="PANTHER" id="PTHR37479:SF1">
    <property type="entry name" value="CELL DIVISION PROTEIN FTSL"/>
    <property type="match status" value="1"/>
</dbReference>
<dbReference type="EMBL" id="LNYJ01000011">
    <property type="protein sequence ID" value="KTD16447.1"/>
    <property type="molecule type" value="Genomic_DNA"/>
</dbReference>
<name>A0A0W0V8L9_9GAMM</name>
<dbReference type="GO" id="GO:0043093">
    <property type="term" value="P:FtsZ-dependent cytokinesis"/>
    <property type="evidence" value="ECO:0007669"/>
    <property type="project" value="UniProtKB-UniRule"/>
</dbReference>
<evidence type="ECO:0000256" key="9">
    <source>
        <dbReference type="NCBIfam" id="TIGR02209"/>
    </source>
</evidence>
<dbReference type="HAMAP" id="MF_00910">
    <property type="entry name" value="FtsL"/>
    <property type="match status" value="1"/>
</dbReference>
<evidence type="ECO:0000256" key="3">
    <source>
        <dbReference type="ARBA" id="ARBA00022618"/>
    </source>
</evidence>
<dbReference type="GO" id="GO:0005886">
    <property type="term" value="C:plasma membrane"/>
    <property type="evidence" value="ECO:0007669"/>
    <property type="project" value="UniProtKB-SubCell"/>
</dbReference>
<evidence type="ECO:0000256" key="1">
    <source>
        <dbReference type="ARBA" id="ARBA00004401"/>
    </source>
</evidence>
<organism evidence="10 11">
    <name type="scientific">Legionella jordanis</name>
    <dbReference type="NCBI Taxonomy" id="456"/>
    <lineage>
        <taxon>Bacteria</taxon>
        <taxon>Pseudomonadati</taxon>
        <taxon>Pseudomonadota</taxon>
        <taxon>Gammaproteobacteria</taxon>
        <taxon>Legionellales</taxon>
        <taxon>Legionellaceae</taxon>
        <taxon>Legionella</taxon>
    </lineage>
</organism>
<keyword evidence="4 8" id="KW-0812">Transmembrane</keyword>
<comment type="similarity">
    <text evidence="8">Belongs to the FtsL family.</text>
</comment>
<evidence type="ECO:0000313" key="11">
    <source>
        <dbReference type="Proteomes" id="UP000055035"/>
    </source>
</evidence>